<protein>
    <recommendedName>
        <fullName evidence="3">DUF674 domain-containing protein</fullName>
    </recommendedName>
</protein>
<dbReference type="PANTHER" id="PTHR33103">
    <property type="entry name" value="OS01G0153900 PROTEIN"/>
    <property type="match status" value="1"/>
</dbReference>
<dbReference type="Proteomes" id="UP000236630">
    <property type="component" value="Unassembled WGS sequence"/>
</dbReference>
<evidence type="ECO:0000313" key="1">
    <source>
        <dbReference type="EMBL" id="GAY55398.1"/>
    </source>
</evidence>
<dbReference type="EMBL" id="BDQV01000118">
    <property type="protein sequence ID" value="GAY55398.1"/>
    <property type="molecule type" value="Genomic_DNA"/>
</dbReference>
<evidence type="ECO:0008006" key="3">
    <source>
        <dbReference type="Google" id="ProtNLM"/>
    </source>
</evidence>
<dbReference type="STRING" id="55188.A0A2H5PSP4"/>
<keyword evidence="2" id="KW-1185">Reference proteome</keyword>
<comment type="caution">
    <text evidence="1">The sequence shown here is derived from an EMBL/GenBank/DDBJ whole genome shotgun (WGS) entry which is preliminary data.</text>
</comment>
<dbReference type="AlphaFoldDB" id="A0A2H5PSP4"/>
<dbReference type="InterPro" id="IPR007750">
    <property type="entry name" value="DUF674"/>
</dbReference>
<dbReference type="PANTHER" id="PTHR33103:SF19">
    <property type="entry name" value="OS09G0544700 PROTEIN"/>
    <property type="match status" value="1"/>
</dbReference>
<reference evidence="1 2" key="1">
    <citation type="journal article" date="2017" name="Front. Genet.">
        <title>Draft sequencing of the heterozygous diploid genome of Satsuma (Citrus unshiu Marc.) using a hybrid assembly approach.</title>
        <authorList>
            <person name="Shimizu T."/>
            <person name="Tanizawa Y."/>
            <person name="Mochizuki T."/>
            <person name="Nagasaki H."/>
            <person name="Yoshioka T."/>
            <person name="Toyoda A."/>
            <person name="Fujiyama A."/>
            <person name="Kaminuma E."/>
            <person name="Nakamura Y."/>
        </authorList>
    </citation>
    <scope>NUCLEOTIDE SEQUENCE [LARGE SCALE GENOMIC DNA]</scope>
    <source>
        <strain evidence="2">cv. Miyagawa wase</strain>
    </source>
</reference>
<accession>A0A2H5PSP4</accession>
<dbReference type="Pfam" id="PF05056">
    <property type="entry name" value="DUF674"/>
    <property type="match status" value="1"/>
</dbReference>
<name>A0A2H5PSP4_CITUN</name>
<proteinExistence type="predicted"/>
<evidence type="ECO:0000313" key="2">
    <source>
        <dbReference type="Proteomes" id="UP000236630"/>
    </source>
</evidence>
<gene>
    <name evidence="1" type="ORF">CUMW_163980</name>
</gene>
<organism evidence="1 2">
    <name type="scientific">Citrus unshiu</name>
    <name type="common">Satsuma mandarin</name>
    <name type="synonym">Citrus nobilis var. unshiu</name>
    <dbReference type="NCBI Taxonomy" id="55188"/>
    <lineage>
        <taxon>Eukaryota</taxon>
        <taxon>Viridiplantae</taxon>
        <taxon>Streptophyta</taxon>
        <taxon>Embryophyta</taxon>
        <taxon>Tracheophyta</taxon>
        <taxon>Spermatophyta</taxon>
        <taxon>Magnoliopsida</taxon>
        <taxon>eudicotyledons</taxon>
        <taxon>Gunneridae</taxon>
        <taxon>Pentapetalae</taxon>
        <taxon>rosids</taxon>
        <taxon>malvids</taxon>
        <taxon>Sapindales</taxon>
        <taxon>Rutaceae</taxon>
        <taxon>Aurantioideae</taxon>
        <taxon>Citrus</taxon>
    </lineage>
</organism>
<sequence length="235" mass="26068">METSKTTLKLLINKTERKVLFAEADKDFVDFLFYVLSLPVGTIINLLKNKNTGWCLGDLYRSIESLSETYMQSNESKNSVLNPKSPLCPNEIPLLSLDNSHEPNAVLKFFSCPNSNHYSSSHLYVADAPSRSCPGCDATMNHELTFVPPECTTAADAERGFVKGVVTYMVMDNLEVTPMSTISCITLPIKFKVMDLSALEEQVVDFGIDEGLKLLKASMECKNVLTSVFLGNMED</sequence>